<sequence length="37" mass="4488">MPPSIFLMFRFCWAEKFFNVDADIVDFYRDLKQPGGW</sequence>
<dbReference type="Proteomes" id="UP000247780">
    <property type="component" value="Unassembled WGS sequence"/>
</dbReference>
<evidence type="ECO:0000313" key="2">
    <source>
        <dbReference type="Proteomes" id="UP000247780"/>
    </source>
</evidence>
<protein>
    <submittedName>
        <fullName evidence="1">Uncharacterized protein</fullName>
    </submittedName>
</protein>
<name>A0ABX5MB64_9PROT</name>
<evidence type="ECO:0000313" key="1">
    <source>
        <dbReference type="EMBL" id="PXV82296.1"/>
    </source>
</evidence>
<keyword evidence="2" id="KW-1185">Reference proteome</keyword>
<proteinExistence type="predicted"/>
<accession>A0ABX5MB64</accession>
<comment type="caution">
    <text evidence="1">The sequence shown here is derived from an EMBL/GenBank/DDBJ whole genome shotgun (WGS) entry which is preliminary data.</text>
</comment>
<organism evidence="1 2">
    <name type="scientific">Nitrosomonas eutropha</name>
    <dbReference type="NCBI Taxonomy" id="916"/>
    <lineage>
        <taxon>Bacteria</taxon>
        <taxon>Pseudomonadati</taxon>
        <taxon>Pseudomonadota</taxon>
        <taxon>Betaproteobacteria</taxon>
        <taxon>Nitrosomonadales</taxon>
        <taxon>Nitrosomonadaceae</taxon>
        <taxon>Nitrosomonas</taxon>
    </lineage>
</organism>
<dbReference type="EMBL" id="QICQ01000008">
    <property type="protein sequence ID" value="PXV82296.1"/>
    <property type="molecule type" value="Genomic_DNA"/>
</dbReference>
<reference evidence="1 2" key="1">
    <citation type="submission" date="2018-04" db="EMBL/GenBank/DDBJ databases">
        <title>Active sludge and wastewater microbial communities from Klosterneuburg, Austria.</title>
        <authorList>
            <person name="Wagner M."/>
        </authorList>
    </citation>
    <scope>NUCLEOTIDE SEQUENCE [LARGE SCALE GENOMIC DNA]</scope>
    <source>
        <strain evidence="1 2">Nm 57</strain>
    </source>
</reference>
<gene>
    <name evidence="1" type="ORF">C8R14_1081</name>
</gene>